<evidence type="ECO:0000256" key="6">
    <source>
        <dbReference type="ARBA" id="ARBA00044122"/>
    </source>
</evidence>
<dbReference type="InterPro" id="IPR000649">
    <property type="entry name" value="IF-2B-related"/>
</dbReference>
<dbReference type="AlphaFoldDB" id="A0A3N4KZY1"/>
<name>A0A3N4KZY1_9PEZI</name>
<evidence type="ECO:0000256" key="5">
    <source>
        <dbReference type="ARBA" id="ARBA00022917"/>
    </source>
</evidence>
<feature type="compositionally biased region" description="Low complexity" evidence="10">
    <location>
        <begin position="173"/>
        <end position="184"/>
    </location>
</feature>
<dbReference type="Proteomes" id="UP000277580">
    <property type="component" value="Unassembled WGS sequence"/>
</dbReference>
<dbReference type="FunCoup" id="A0A3N4KZY1">
    <property type="interactions" value="1068"/>
</dbReference>
<dbReference type="GO" id="GO:0005085">
    <property type="term" value="F:guanyl-nucleotide exchange factor activity"/>
    <property type="evidence" value="ECO:0007669"/>
    <property type="project" value="TreeGrafter"/>
</dbReference>
<evidence type="ECO:0000256" key="2">
    <source>
        <dbReference type="ARBA" id="ARBA00007251"/>
    </source>
</evidence>
<dbReference type="InterPro" id="IPR051855">
    <property type="entry name" value="eIF2B_beta_subunit"/>
</dbReference>
<dbReference type="InterPro" id="IPR042529">
    <property type="entry name" value="IF_2B-like_C"/>
</dbReference>
<comment type="similarity">
    <text evidence="2 9">Belongs to the eIF-2B alpha/beta/delta subunits family.</text>
</comment>
<evidence type="ECO:0000256" key="4">
    <source>
        <dbReference type="ARBA" id="ARBA00022540"/>
    </source>
</evidence>
<comment type="subunit">
    <text evidence="8">Component of the translation initiation factor 2B (eIF2B) complex which is a heterodecamer of two sets of five different subunits: alpha, beta, gamma, delta and epsilon. Subunits alpha, beta and delta comprise a regulatory subcomplex and subunits epsilon and gamma comprise a catalytic subcomplex. Within the complex, the hexameric regulatory complex resides at the center, with the two heterodimeric catalytic subcomplexes bound on opposite sides.</text>
</comment>
<comment type="subcellular location">
    <subcellularLocation>
        <location evidence="1">Cytoplasm</location>
        <location evidence="1">Cytosol</location>
    </subcellularLocation>
</comment>
<protein>
    <recommendedName>
        <fullName evidence="6">Translation initiation factor eIF2B subunit beta</fullName>
    </recommendedName>
    <alternativeName>
        <fullName evidence="7">eIF2B GDP-GTP exchange factor subunit beta</fullName>
    </alternativeName>
</protein>
<keyword evidence="5" id="KW-0648">Protein biosynthesis</keyword>
<dbReference type="GO" id="GO:0005851">
    <property type="term" value="C:eukaryotic translation initiation factor 2B complex"/>
    <property type="evidence" value="ECO:0007669"/>
    <property type="project" value="TreeGrafter"/>
</dbReference>
<dbReference type="GO" id="GO:0003743">
    <property type="term" value="F:translation initiation factor activity"/>
    <property type="evidence" value="ECO:0007669"/>
    <property type="project" value="UniProtKB-KW"/>
</dbReference>
<dbReference type="SUPFAM" id="SSF100950">
    <property type="entry name" value="NagB/RpiA/CoA transferase-like"/>
    <property type="match status" value="1"/>
</dbReference>
<feature type="region of interest" description="Disordered" evidence="10">
    <location>
        <begin position="173"/>
        <end position="192"/>
    </location>
</feature>
<keyword evidence="4" id="KW-0396">Initiation factor</keyword>
<keyword evidence="12" id="KW-1185">Reference proteome</keyword>
<evidence type="ECO:0000256" key="3">
    <source>
        <dbReference type="ARBA" id="ARBA00022490"/>
    </source>
</evidence>
<evidence type="ECO:0000256" key="1">
    <source>
        <dbReference type="ARBA" id="ARBA00004514"/>
    </source>
</evidence>
<keyword evidence="11" id="KW-0808">Transferase</keyword>
<reference evidence="11 12" key="1">
    <citation type="journal article" date="2018" name="Nat. Ecol. Evol.">
        <title>Pezizomycetes genomes reveal the molecular basis of ectomycorrhizal truffle lifestyle.</title>
        <authorList>
            <person name="Murat C."/>
            <person name="Payen T."/>
            <person name="Noel B."/>
            <person name="Kuo A."/>
            <person name="Morin E."/>
            <person name="Chen J."/>
            <person name="Kohler A."/>
            <person name="Krizsan K."/>
            <person name="Balestrini R."/>
            <person name="Da Silva C."/>
            <person name="Montanini B."/>
            <person name="Hainaut M."/>
            <person name="Levati E."/>
            <person name="Barry K.W."/>
            <person name="Belfiori B."/>
            <person name="Cichocki N."/>
            <person name="Clum A."/>
            <person name="Dockter R.B."/>
            <person name="Fauchery L."/>
            <person name="Guy J."/>
            <person name="Iotti M."/>
            <person name="Le Tacon F."/>
            <person name="Lindquist E.A."/>
            <person name="Lipzen A."/>
            <person name="Malagnac F."/>
            <person name="Mello A."/>
            <person name="Molinier V."/>
            <person name="Miyauchi S."/>
            <person name="Poulain J."/>
            <person name="Riccioni C."/>
            <person name="Rubini A."/>
            <person name="Sitrit Y."/>
            <person name="Splivallo R."/>
            <person name="Traeger S."/>
            <person name="Wang M."/>
            <person name="Zifcakova L."/>
            <person name="Wipf D."/>
            <person name="Zambonelli A."/>
            <person name="Paolocci F."/>
            <person name="Nowrousian M."/>
            <person name="Ottonello S."/>
            <person name="Baldrian P."/>
            <person name="Spatafora J.W."/>
            <person name="Henrissat B."/>
            <person name="Nagy L.G."/>
            <person name="Aury J.M."/>
            <person name="Wincker P."/>
            <person name="Grigoriev I.V."/>
            <person name="Bonfante P."/>
            <person name="Martin F.M."/>
        </authorList>
    </citation>
    <scope>NUCLEOTIDE SEQUENCE [LARGE SCALE GENOMIC DNA]</scope>
    <source>
        <strain evidence="11 12">CCBAS932</strain>
    </source>
</reference>
<evidence type="ECO:0000256" key="7">
    <source>
        <dbReference type="ARBA" id="ARBA00044228"/>
    </source>
</evidence>
<dbReference type="Gene3D" id="3.40.50.10470">
    <property type="entry name" value="Translation initiation factor eif-2b, domain 2"/>
    <property type="match status" value="1"/>
</dbReference>
<dbReference type="GO" id="GO:0016740">
    <property type="term" value="F:transferase activity"/>
    <property type="evidence" value="ECO:0007669"/>
    <property type="project" value="UniProtKB-KW"/>
</dbReference>
<evidence type="ECO:0000313" key="11">
    <source>
        <dbReference type="EMBL" id="RPB16096.1"/>
    </source>
</evidence>
<keyword evidence="3" id="KW-0963">Cytoplasm</keyword>
<proteinExistence type="inferred from homology"/>
<evidence type="ECO:0000256" key="9">
    <source>
        <dbReference type="RuleBase" id="RU003814"/>
    </source>
</evidence>
<dbReference type="OrthoDB" id="269919at2759"/>
<evidence type="ECO:0000256" key="8">
    <source>
        <dbReference type="ARBA" id="ARBA00046432"/>
    </source>
</evidence>
<sequence length="440" mass="48693">MAPTAPTSTLQTPGLKWWLTHLETDFHHENSVELYVGALKRRVIRNPVPAAVGTAQLFLRLISSYRFQSIRQLVDYISGVEERLSAARPREMSVRNMVRRVVGIIREEAENNGMGDQFQEALRSEDFEEALQGGPTALKKRPSLMTVKSFAVAASNPSLTNVFEIFSHPSSSITSSATSSPPSTGVAKPQSSVQHDVRPAIIQDIQELIEELDSCETNLAEYAMNVIHRNEVILTYGFPSTVQRLLLRAAQKRDFTVVVVEGSLNVYRKTHNAVMNKDTANEEDEDAAELAARKSLQDRGIQVIVISDSDVINFMGRVNKVILGTEYVFADGSLLAPAGTKNIVRAAKARNTPVVVLSGSYALCPITTFFEDQWIEMGAPKTVDFQEGYVIDNVEMPNPMVDFIPGSYVGYFVTNNGIVAPNAMYRATLDLYHMSECDLL</sequence>
<dbReference type="EMBL" id="ML119110">
    <property type="protein sequence ID" value="RPB16096.1"/>
    <property type="molecule type" value="Genomic_DNA"/>
</dbReference>
<dbReference type="Pfam" id="PF01008">
    <property type="entry name" value="IF-2B"/>
    <property type="match status" value="2"/>
</dbReference>
<dbReference type="InParanoid" id="A0A3N4KZY1"/>
<dbReference type="GO" id="GO:0005829">
    <property type="term" value="C:cytosol"/>
    <property type="evidence" value="ECO:0007669"/>
    <property type="project" value="UniProtKB-SubCell"/>
</dbReference>
<organism evidence="11 12">
    <name type="scientific">Morchella conica CCBAS932</name>
    <dbReference type="NCBI Taxonomy" id="1392247"/>
    <lineage>
        <taxon>Eukaryota</taxon>
        <taxon>Fungi</taxon>
        <taxon>Dikarya</taxon>
        <taxon>Ascomycota</taxon>
        <taxon>Pezizomycotina</taxon>
        <taxon>Pezizomycetes</taxon>
        <taxon>Pezizales</taxon>
        <taxon>Morchellaceae</taxon>
        <taxon>Morchella</taxon>
    </lineage>
</organism>
<dbReference type="STRING" id="1392247.A0A3N4KZY1"/>
<accession>A0A3N4KZY1</accession>
<gene>
    <name evidence="11" type="ORF">P167DRAFT_500875</name>
</gene>
<evidence type="ECO:0000313" key="12">
    <source>
        <dbReference type="Proteomes" id="UP000277580"/>
    </source>
</evidence>
<evidence type="ECO:0000256" key="10">
    <source>
        <dbReference type="SAM" id="MobiDB-lite"/>
    </source>
</evidence>
<dbReference type="InterPro" id="IPR037171">
    <property type="entry name" value="NagB/RpiA_transferase-like"/>
</dbReference>
<dbReference type="PANTHER" id="PTHR45859">
    <property type="entry name" value="TRANSLATION INITIATION FACTOR EIF-2B SUBUNIT BETA"/>
    <property type="match status" value="1"/>
</dbReference>
<dbReference type="PANTHER" id="PTHR45859:SF1">
    <property type="entry name" value="TRANSLATION INITIATION FACTOR EIF-2B SUBUNIT BETA"/>
    <property type="match status" value="1"/>
</dbReference>